<feature type="transmembrane region" description="Helical" evidence="7">
    <location>
        <begin position="12"/>
        <end position="37"/>
    </location>
</feature>
<reference evidence="9 10" key="1">
    <citation type="submission" date="2019-02" db="EMBL/GenBank/DDBJ databases">
        <title>Deep-cultivation of Planctomycetes and their phenomic and genomic characterization uncovers novel biology.</title>
        <authorList>
            <person name="Wiegand S."/>
            <person name="Jogler M."/>
            <person name="Boedeker C."/>
            <person name="Pinto D."/>
            <person name="Vollmers J."/>
            <person name="Rivas-Marin E."/>
            <person name="Kohn T."/>
            <person name="Peeters S.H."/>
            <person name="Heuer A."/>
            <person name="Rast P."/>
            <person name="Oberbeckmann S."/>
            <person name="Bunk B."/>
            <person name="Jeske O."/>
            <person name="Meyerdierks A."/>
            <person name="Storesund J.E."/>
            <person name="Kallscheuer N."/>
            <person name="Luecker S."/>
            <person name="Lage O.M."/>
            <person name="Pohl T."/>
            <person name="Merkel B.J."/>
            <person name="Hornburger P."/>
            <person name="Mueller R.-W."/>
            <person name="Bruemmer F."/>
            <person name="Labrenz M."/>
            <person name="Spormann A.M."/>
            <person name="Op Den Camp H."/>
            <person name="Overmann J."/>
            <person name="Amann R."/>
            <person name="Jetten M.S.M."/>
            <person name="Mascher T."/>
            <person name="Medema M.H."/>
            <person name="Devos D.P."/>
            <person name="Kaster A.-K."/>
            <person name="Ovreas L."/>
            <person name="Rohde M."/>
            <person name="Galperin M.Y."/>
            <person name="Jogler C."/>
        </authorList>
    </citation>
    <scope>NUCLEOTIDE SEQUENCE [LARGE SCALE GENOMIC DNA]</scope>
    <source>
        <strain evidence="9 10">Pla108</strain>
    </source>
</reference>
<dbReference type="Pfam" id="PF01694">
    <property type="entry name" value="Rhomboid"/>
    <property type="match status" value="1"/>
</dbReference>
<evidence type="ECO:0000256" key="1">
    <source>
        <dbReference type="ARBA" id="ARBA00004141"/>
    </source>
</evidence>
<dbReference type="RefSeq" id="WP_146444215.1">
    <property type="nucleotide sequence ID" value="NZ_SJPR01000001.1"/>
</dbReference>
<dbReference type="Proteomes" id="UP000317421">
    <property type="component" value="Unassembled WGS sequence"/>
</dbReference>
<keyword evidence="3 7" id="KW-0812">Transmembrane</keyword>
<comment type="similarity">
    <text evidence="2">Belongs to the peptidase S54 family.</text>
</comment>
<evidence type="ECO:0000256" key="6">
    <source>
        <dbReference type="ARBA" id="ARBA00023136"/>
    </source>
</evidence>
<dbReference type="InterPro" id="IPR022764">
    <property type="entry name" value="Peptidase_S54_rhomboid_dom"/>
</dbReference>
<keyword evidence="10" id="KW-1185">Reference proteome</keyword>
<keyword evidence="4" id="KW-0378">Hydrolase</keyword>
<dbReference type="AlphaFoldDB" id="A0A5C6AKK5"/>
<dbReference type="InterPro" id="IPR035952">
    <property type="entry name" value="Rhomboid-like_sf"/>
</dbReference>
<dbReference type="SUPFAM" id="SSF144091">
    <property type="entry name" value="Rhomboid-like"/>
    <property type="match status" value="1"/>
</dbReference>
<evidence type="ECO:0000256" key="4">
    <source>
        <dbReference type="ARBA" id="ARBA00022801"/>
    </source>
</evidence>
<dbReference type="GO" id="GO:0004252">
    <property type="term" value="F:serine-type endopeptidase activity"/>
    <property type="evidence" value="ECO:0007669"/>
    <property type="project" value="InterPro"/>
</dbReference>
<organism evidence="9 10">
    <name type="scientific">Botrimarina colliarenosi</name>
    <dbReference type="NCBI Taxonomy" id="2528001"/>
    <lineage>
        <taxon>Bacteria</taxon>
        <taxon>Pseudomonadati</taxon>
        <taxon>Planctomycetota</taxon>
        <taxon>Planctomycetia</taxon>
        <taxon>Pirellulales</taxon>
        <taxon>Lacipirellulaceae</taxon>
        <taxon>Botrimarina</taxon>
    </lineage>
</organism>
<dbReference type="EMBL" id="SJPR01000001">
    <property type="protein sequence ID" value="TWU00555.1"/>
    <property type="molecule type" value="Genomic_DNA"/>
</dbReference>
<dbReference type="InterPro" id="IPR050925">
    <property type="entry name" value="Rhomboid_protease_S54"/>
</dbReference>
<feature type="transmembrane region" description="Helical" evidence="7">
    <location>
        <begin position="148"/>
        <end position="173"/>
    </location>
</feature>
<keyword evidence="5 7" id="KW-1133">Transmembrane helix</keyword>
<feature type="domain" description="Peptidase S54 rhomboid" evidence="8">
    <location>
        <begin position="59"/>
        <end position="211"/>
    </location>
</feature>
<evidence type="ECO:0000259" key="8">
    <source>
        <dbReference type="Pfam" id="PF01694"/>
    </source>
</evidence>
<sequence length="393" mass="41602">MFLPYATDAPVYHWPVATVGLIVVNTLALVGVGSGVLPMDPLTGSPWVLQYGQGLHPEEWILSPFLHAGFGHLLGNMIFLWVFGLVVEGKLGPARFLAVYLAIATGESAVEQVLMLGVSDGGSLGASSAIYGLMAMAAIWAPENSISFFIWLAFTPMTVEIPILVVAVLYVALDLALAIVWGGVFGLGLTSGVLHLLGAAIGAPIGILLLKRKVVDCEGWDLFTRYCGNKKPKKKPAANLQAETRQATRLAEREAQTLTGAAEQVTAYLQAGNPGAAATLYGKMRGVGGGLQLETTVLQQLVNGLQAEERWSDVAPLLADLIDLAPQAADGLRVKLAHVCVAKLDRPGRALELLSAVNAKALTDKQRAAARRILARARAMQAEGVVELDDGGW</sequence>
<protein>
    <submittedName>
        <fullName evidence="9">Rhomboid family protein</fullName>
    </submittedName>
</protein>
<dbReference type="GO" id="GO:0016020">
    <property type="term" value="C:membrane"/>
    <property type="evidence" value="ECO:0007669"/>
    <property type="project" value="UniProtKB-SubCell"/>
</dbReference>
<accession>A0A5C6AKK5</accession>
<comment type="caution">
    <text evidence="9">The sequence shown here is derived from an EMBL/GenBank/DDBJ whole genome shotgun (WGS) entry which is preliminary data.</text>
</comment>
<evidence type="ECO:0000256" key="5">
    <source>
        <dbReference type="ARBA" id="ARBA00022989"/>
    </source>
</evidence>
<comment type="subcellular location">
    <subcellularLocation>
        <location evidence="1">Membrane</location>
        <topology evidence="1">Multi-pass membrane protein</topology>
    </subcellularLocation>
</comment>
<name>A0A5C6AKK5_9BACT</name>
<evidence type="ECO:0000256" key="2">
    <source>
        <dbReference type="ARBA" id="ARBA00009045"/>
    </source>
</evidence>
<dbReference type="Gene3D" id="1.20.1540.10">
    <property type="entry name" value="Rhomboid-like"/>
    <property type="match status" value="1"/>
</dbReference>
<dbReference type="OrthoDB" id="267668at2"/>
<keyword evidence="6 7" id="KW-0472">Membrane</keyword>
<proteinExistence type="inferred from homology"/>
<dbReference type="PANTHER" id="PTHR43731:SF14">
    <property type="entry name" value="PRESENILIN-ASSOCIATED RHOMBOID-LIKE PROTEIN, MITOCHONDRIAL"/>
    <property type="match status" value="1"/>
</dbReference>
<evidence type="ECO:0000313" key="9">
    <source>
        <dbReference type="EMBL" id="TWU00555.1"/>
    </source>
</evidence>
<dbReference type="PANTHER" id="PTHR43731">
    <property type="entry name" value="RHOMBOID PROTEASE"/>
    <property type="match status" value="1"/>
</dbReference>
<feature type="transmembrane region" description="Helical" evidence="7">
    <location>
        <begin position="99"/>
        <end position="118"/>
    </location>
</feature>
<evidence type="ECO:0000256" key="7">
    <source>
        <dbReference type="SAM" id="Phobius"/>
    </source>
</evidence>
<evidence type="ECO:0000256" key="3">
    <source>
        <dbReference type="ARBA" id="ARBA00022692"/>
    </source>
</evidence>
<evidence type="ECO:0000313" key="10">
    <source>
        <dbReference type="Proteomes" id="UP000317421"/>
    </source>
</evidence>
<feature type="transmembrane region" description="Helical" evidence="7">
    <location>
        <begin position="179"/>
        <end position="203"/>
    </location>
</feature>
<gene>
    <name evidence="9" type="ORF">Pla108_15070</name>
</gene>
<feature type="transmembrane region" description="Helical" evidence="7">
    <location>
        <begin position="65"/>
        <end position="87"/>
    </location>
</feature>